<dbReference type="FunFam" id="3.40.50.10140:FF:000007">
    <property type="entry name" value="Disease resistance protein (TIR-NBS-LRR class)"/>
    <property type="match status" value="1"/>
</dbReference>
<evidence type="ECO:0000256" key="3">
    <source>
        <dbReference type="ARBA" id="ARBA00022821"/>
    </source>
</evidence>
<reference evidence="6" key="1">
    <citation type="submission" date="2022-12" db="EMBL/GenBank/DDBJ databases">
        <title>Draft genome assemblies for two species of Escallonia (Escalloniales).</title>
        <authorList>
            <person name="Chanderbali A."/>
            <person name="Dervinis C."/>
            <person name="Anghel I."/>
            <person name="Soltis D."/>
            <person name="Soltis P."/>
            <person name="Zapata F."/>
        </authorList>
    </citation>
    <scope>NUCLEOTIDE SEQUENCE</scope>
    <source>
        <strain evidence="6">UCBG92.1500</strain>
        <tissue evidence="6">Leaf</tissue>
    </source>
</reference>
<evidence type="ECO:0000256" key="4">
    <source>
        <dbReference type="ARBA" id="ARBA00023027"/>
    </source>
</evidence>
<dbReference type="PROSITE" id="PS50104">
    <property type="entry name" value="TIR"/>
    <property type="match status" value="1"/>
</dbReference>
<dbReference type="Gene3D" id="1.10.8.430">
    <property type="entry name" value="Helical domain of apoptotic protease-activating factors"/>
    <property type="match status" value="1"/>
</dbReference>
<dbReference type="InterPro" id="IPR002182">
    <property type="entry name" value="NB-ARC"/>
</dbReference>
<dbReference type="GO" id="GO:0007165">
    <property type="term" value="P:signal transduction"/>
    <property type="evidence" value="ECO:0007669"/>
    <property type="project" value="InterPro"/>
</dbReference>
<dbReference type="PRINTS" id="PR00364">
    <property type="entry name" value="DISEASERSIST"/>
</dbReference>
<dbReference type="Proteomes" id="UP001187471">
    <property type="component" value="Unassembled WGS sequence"/>
</dbReference>
<dbReference type="Pfam" id="PF00931">
    <property type="entry name" value="NB-ARC"/>
    <property type="match status" value="1"/>
</dbReference>
<dbReference type="InterPro" id="IPR036390">
    <property type="entry name" value="WH_DNA-bd_sf"/>
</dbReference>
<gene>
    <name evidence="6" type="ORF">RJ640_016175</name>
</gene>
<dbReference type="PANTHER" id="PTHR11017:SF305">
    <property type="entry name" value="TMV RESISTANCE PROTEIN N-LIKE"/>
    <property type="match status" value="1"/>
</dbReference>
<feature type="domain" description="TIR" evidence="5">
    <location>
        <begin position="1"/>
        <end position="168"/>
    </location>
</feature>
<dbReference type="Pfam" id="PF23282">
    <property type="entry name" value="WHD_ROQ1"/>
    <property type="match status" value="1"/>
</dbReference>
<dbReference type="InterPro" id="IPR035897">
    <property type="entry name" value="Toll_tir_struct_dom_sf"/>
</dbReference>
<comment type="caution">
    <text evidence="6">The sequence shown here is derived from an EMBL/GenBank/DDBJ whole genome shotgun (WGS) entry which is preliminary data.</text>
</comment>
<protein>
    <recommendedName>
        <fullName evidence="5">TIR domain-containing protein</fullName>
    </recommendedName>
</protein>
<proteinExistence type="predicted"/>
<dbReference type="GO" id="GO:0006952">
    <property type="term" value="P:defense response"/>
    <property type="evidence" value="ECO:0007669"/>
    <property type="project" value="UniProtKB-KW"/>
</dbReference>
<dbReference type="SMART" id="SM00255">
    <property type="entry name" value="TIR"/>
    <property type="match status" value="1"/>
</dbReference>
<dbReference type="Gene3D" id="3.40.50.10140">
    <property type="entry name" value="Toll/interleukin-1 receptor homology (TIR) domain"/>
    <property type="match status" value="1"/>
</dbReference>
<dbReference type="InterPro" id="IPR001611">
    <property type="entry name" value="Leu-rich_rpt"/>
</dbReference>
<evidence type="ECO:0000313" key="7">
    <source>
        <dbReference type="Proteomes" id="UP001187471"/>
    </source>
</evidence>
<evidence type="ECO:0000313" key="6">
    <source>
        <dbReference type="EMBL" id="KAK2978161.1"/>
    </source>
</evidence>
<sequence length="952" mass="108718">GIDTRFTFTDHLYTALVGAGWNTFRDEEEIDRGEEIELELKKAIPDSRCSVVVFSENYASSVWCLDELVMIMERRRTSNHVVIPVFYHVDPSVVRYQQGSFGKALATQEERFKARKRGSEDDWRERTKGWREALKNAAGLGGLDLKNQADRYESKFIQKIVEDVDSKLPHTHLSIPQYLVGIDYQLESISSWLKNGPSDIGIMAIWGTAGIGKTTIAKRVFDLNLGSFDAGSFLENVTKTSKESHGILGLQKQLISEILMGKKRKIRSADEGVWKIRQVMARKRVLIVLDDVEEEDLVTQILGTQKWFCKGSKIVITTRDRQFIRAHRDDKIHKVPVDTLLEAPSLKLFCMHAFEEEDPPENYRELTNRVLAHCGGLPLALRTLGRLLSCQSLYEWERTLENLKTIPERDIQKKLEISYNSLKSDFDKNLFLDIACFFVGKDKNLVVKILDERDFCPLRGIENLKDRGLLSVDKNNKLRMHQLLQQMGRELIRQKEPNELGKRCRLWHHEDSFNVLKENTGTRAIRGLDLGLHMEGNLANQHGSGYAFSNWNEVQLKTSSFTMMSELRLLLINYVQLTGGYEKFPRKLRWLCWHGFPLTSIPTDFPLESLVVIDMRNSHLTRFWNGTKAPSTDHVLRFLKILNLSHCQRLSETPDFSILPNLEKLILKECYSLLEVHESIGHLETRLVLLNLNGCKSLKELPRAIGRLKVLETLIISGCSSLDHLPREIISMIASLTKFLADDINLGVLVPTPKGVRLQEEATSQEEATLQEEATSQEAQIVYLQIRQASFPFNIIELSLVDCNLSDDAFSGIKFDNRFSLKTLDLSGNPISFLPDSIKSLISLKSLRLEHCRRLKSVEMQSGIRRLDVHDCTALERISVGGPREECRINSLGCEQLVEITNHFKLEPLENVDAETANHLQLYGLQSTLDREMTTSFAFACNFFTLQQDDIS</sequence>
<organism evidence="6 7">
    <name type="scientific">Escallonia rubra</name>
    <dbReference type="NCBI Taxonomy" id="112253"/>
    <lineage>
        <taxon>Eukaryota</taxon>
        <taxon>Viridiplantae</taxon>
        <taxon>Streptophyta</taxon>
        <taxon>Embryophyta</taxon>
        <taxon>Tracheophyta</taxon>
        <taxon>Spermatophyta</taxon>
        <taxon>Magnoliopsida</taxon>
        <taxon>eudicotyledons</taxon>
        <taxon>Gunneridae</taxon>
        <taxon>Pentapetalae</taxon>
        <taxon>asterids</taxon>
        <taxon>campanulids</taxon>
        <taxon>Escalloniales</taxon>
        <taxon>Escalloniaceae</taxon>
        <taxon>Escallonia</taxon>
    </lineage>
</organism>
<name>A0AA88RFU1_9ASTE</name>
<dbReference type="InterPro" id="IPR027417">
    <property type="entry name" value="P-loop_NTPase"/>
</dbReference>
<accession>A0AA88RFU1</accession>
<feature type="non-terminal residue" evidence="6">
    <location>
        <position position="952"/>
    </location>
</feature>
<dbReference type="EMBL" id="JAVXUO010001891">
    <property type="protein sequence ID" value="KAK2978161.1"/>
    <property type="molecule type" value="Genomic_DNA"/>
</dbReference>
<dbReference type="Gene3D" id="3.40.50.300">
    <property type="entry name" value="P-loop containing nucleotide triphosphate hydrolases"/>
    <property type="match status" value="1"/>
</dbReference>
<evidence type="ECO:0000256" key="2">
    <source>
        <dbReference type="ARBA" id="ARBA00022737"/>
    </source>
</evidence>
<feature type="non-terminal residue" evidence="6">
    <location>
        <position position="1"/>
    </location>
</feature>
<evidence type="ECO:0000259" key="5">
    <source>
        <dbReference type="PROSITE" id="PS50104"/>
    </source>
</evidence>
<dbReference type="Pfam" id="PF00560">
    <property type="entry name" value="LRR_1"/>
    <property type="match status" value="1"/>
</dbReference>
<keyword evidence="7" id="KW-1185">Reference proteome</keyword>
<dbReference type="PANTHER" id="PTHR11017">
    <property type="entry name" value="LEUCINE-RICH REPEAT-CONTAINING PROTEIN"/>
    <property type="match status" value="1"/>
</dbReference>
<dbReference type="InterPro" id="IPR058192">
    <property type="entry name" value="WHD_ROQ1-like"/>
</dbReference>
<dbReference type="InterPro" id="IPR000157">
    <property type="entry name" value="TIR_dom"/>
</dbReference>
<dbReference type="InterPro" id="IPR044974">
    <property type="entry name" value="Disease_R_plants"/>
</dbReference>
<dbReference type="AlphaFoldDB" id="A0AA88RFU1"/>
<keyword evidence="3" id="KW-0611">Plant defense</keyword>
<dbReference type="SUPFAM" id="SSF52540">
    <property type="entry name" value="P-loop containing nucleoside triphosphate hydrolases"/>
    <property type="match status" value="1"/>
</dbReference>
<evidence type="ECO:0000256" key="1">
    <source>
        <dbReference type="ARBA" id="ARBA00022614"/>
    </source>
</evidence>
<keyword evidence="4" id="KW-0520">NAD</keyword>
<keyword evidence="1" id="KW-0433">Leucine-rich repeat</keyword>
<dbReference type="SUPFAM" id="SSF52200">
    <property type="entry name" value="Toll/Interleukin receptor TIR domain"/>
    <property type="match status" value="1"/>
</dbReference>
<dbReference type="Pfam" id="PF01582">
    <property type="entry name" value="TIR"/>
    <property type="match status" value="1"/>
</dbReference>
<dbReference type="SUPFAM" id="SSF52058">
    <property type="entry name" value="L domain-like"/>
    <property type="match status" value="1"/>
</dbReference>
<keyword evidence="2" id="KW-0677">Repeat</keyword>
<dbReference type="InterPro" id="IPR042197">
    <property type="entry name" value="Apaf_helical"/>
</dbReference>
<dbReference type="PROSITE" id="PS51450">
    <property type="entry name" value="LRR"/>
    <property type="match status" value="1"/>
</dbReference>
<dbReference type="Gene3D" id="3.80.10.10">
    <property type="entry name" value="Ribonuclease Inhibitor"/>
    <property type="match status" value="2"/>
</dbReference>
<dbReference type="SUPFAM" id="SSF46785">
    <property type="entry name" value="Winged helix' DNA-binding domain"/>
    <property type="match status" value="1"/>
</dbReference>
<dbReference type="GO" id="GO:0043531">
    <property type="term" value="F:ADP binding"/>
    <property type="evidence" value="ECO:0007669"/>
    <property type="project" value="InterPro"/>
</dbReference>
<dbReference type="InterPro" id="IPR032675">
    <property type="entry name" value="LRR_dom_sf"/>
</dbReference>